<dbReference type="GO" id="GO:0043743">
    <property type="term" value="F:LPPG:FO 2-phospho-L-lactate transferase activity"/>
    <property type="evidence" value="ECO:0007669"/>
    <property type="project" value="InterPro"/>
</dbReference>
<reference evidence="3 4" key="1">
    <citation type="submission" date="2018-11" db="EMBL/GenBank/DDBJ databases">
        <title>Genomic Encyclopedia of Type Strains, Phase IV (KMG-IV): sequencing the most valuable type-strain genomes for metagenomic binning, comparative biology and taxonomic classification.</title>
        <authorList>
            <person name="Goeker M."/>
        </authorList>
    </citation>
    <scope>NUCLEOTIDE SEQUENCE [LARGE SCALE GENOMIC DNA]</scope>
    <source>
        <strain evidence="3 4">DSM 29158</strain>
    </source>
</reference>
<dbReference type="CDD" id="cd07187">
    <property type="entry name" value="YvcK_like"/>
    <property type="match status" value="1"/>
</dbReference>
<dbReference type="Proteomes" id="UP000277108">
    <property type="component" value="Unassembled WGS sequence"/>
</dbReference>
<evidence type="ECO:0000256" key="1">
    <source>
        <dbReference type="ARBA" id="ARBA00022490"/>
    </source>
</evidence>
<dbReference type="RefSeq" id="WP_123807133.1">
    <property type="nucleotide sequence ID" value="NZ_RKRK01000002.1"/>
</dbReference>
<protein>
    <recommendedName>
        <fullName evidence="2">Gluconeogenesis factor</fullName>
    </recommendedName>
</protein>
<dbReference type="AlphaFoldDB" id="A0A3N5CIL7"/>
<comment type="subcellular location">
    <subcellularLocation>
        <location evidence="2">Cytoplasm</location>
    </subcellularLocation>
</comment>
<dbReference type="GO" id="GO:0005737">
    <property type="term" value="C:cytoplasm"/>
    <property type="evidence" value="ECO:0007669"/>
    <property type="project" value="UniProtKB-SubCell"/>
</dbReference>
<keyword evidence="1 2" id="KW-0963">Cytoplasm</keyword>
<comment type="similarity">
    <text evidence="2">Belongs to the gluconeogenesis factor family.</text>
</comment>
<dbReference type="InterPro" id="IPR038136">
    <property type="entry name" value="CofD-like_dom_sf"/>
</dbReference>
<dbReference type="NCBIfam" id="TIGR01826">
    <property type="entry name" value="CofD_related"/>
    <property type="match status" value="1"/>
</dbReference>
<dbReference type="HAMAP" id="MF_00973">
    <property type="entry name" value="Gluconeogen_factor"/>
    <property type="match status" value="1"/>
</dbReference>
<dbReference type="OrthoDB" id="9783842at2"/>
<evidence type="ECO:0000256" key="2">
    <source>
        <dbReference type="HAMAP-Rule" id="MF_00973"/>
    </source>
</evidence>
<dbReference type="PANTHER" id="PTHR30135:SF3">
    <property type="entry name" value="GLUCONEOGENESIS FACTOR-RELATED"/>
    <property type="match status" value="1"/>
</dbReference>
<dbReference type="SUPFAM" id="SSF142338">
    <property type="entry name" value="CofD-like"/>
    <property type="match status" value="1"/>
</dbReference>
<gene>
    <name evidence="3" type="ORF">EDD62_0109</name>
</gene>
<keyword evidence="4" id="KW-1185">Reference proteome</keyword>
<dbReference type="InterPro" id="IPR010119">
    <property type="entry name" value="Gluconeogen_factor"/>
</dbReference>
<accession>A0A3N5CIL7</accession>
<dbReference type="Gene3D" id="3.40.50.10680">
    <property type="entry name" value="CofD-like domains"/>
    <property type="match status" value="1"/>
</dbReference>
<dbReference type="EMBL" id="RKRK01000002">
    <property type="protein sequence ID" value="RPF57491.1"/>
    <property type="molecule type" value="Genomic_DNA"/>
</dbReference>
<comment type="caution">
    <text evidence="3">The sequence shown here is derived from an EMBL/GenBank/DDBJ whole genome shotgun (WGS) entry which is preliminary data.</text>
</comment>
<name>A0A3N5CIL7_9BACL</name>
<organism evidence="3 4">
    <name type="scientific">Abyssicoccus albus</name>
    <dbReference type="NCBI Taxonomy" id="1817405"/>
    <lineage>
        <taxon>Bacteria</taxon>
        <taxon>Bacillati</taxon>
        <taxon>Bacillota</taxon>
        <taxon>Bacilli</taxon>
        <taxon>Bacillales</taxon>
        <taxon>Abyssicoccaceae</taxon>
    </lineage>
</organism>
<dbReference type="Pfam" id="PF01933">
    <property type="entry name" value="CofD"/>
    <property type="match status" value="1"/>
</dbReference>
<dbReference type="InterPro" id="IPR002882">
    <property type="entry name" value="CofD"/>
</dbReference>
<sequence>MAKLKVVLMGGGTGLSVLARGLKALPLDITAIVTVADDGGSTGVIRDEMKIPAPGDVRNVLAALSDVEPDLERLFQYRFSEGKISNHSVGNILIAAMNELSDNFGDAIEKLSTILNVKGTVLPSTNTSPILSALHEDGTVVVGESNIPLNNSRIDRVFLTPMTIKPVDDALQSIKDADLIILGPGSLYTSVIPNIIVRGISEAIRNSDAIVAYVCNIMTQKGETEGYSVSDHIEAIHEHANASIVDYVIANTKPITKHISSIYKETGATIVECDEEKLRQLGVDLITHDELIKINEELAVRHNNEVIAQLLYDIVLQETSTIQYKK</sequence>
<evidence type="ECO:0000313" key="4">
    <source>
        <dbReference type="Proteomes" id="UP000277108"/>
    </source>
</evidence>
<dbReference type="GO" id="GO:0008360">
    <property type="term" value="P:regulation of cell shape"/>
    <property type="evidence" value="ECO:0007669"/>
    <property type="project" value="UniProtKB-UniRule"/>
</dbReference>
<dbReference type="PANTHER" id="PTHR30135">
    <property type="entry name" value="UNCHARACTERIZED PROTEIN YVCK-RELATED"/>
    <property type="match status" value="1"/>
</dbReference>
<comment type="function">
    <text evidence="2">Required for morphogenesis under gluconeogenic growth conditions.</text>
</comment>
<evidence type="ECO:0000313" key="3">
    <source>
        <dbReference type="EMBL" id="RPF57491.1"/>
    </source>
</evidence>
<proteinExistence type="inferred from homology"/>